<evidence type="ECO:0000256" key="3">
    <source>
        <dbReference type="SAM" id="SignalP"/>
    </source>
</evidence>
<dbReference type="PANTHER" id="PTHR43649">
    <property type="entry name" value="ARABINOSE-BINDING PROTEIN-RELATED"/>
    <property type="match status" value="1"/>
</dbReference>
<proteinExistence type="inferred from homology"/>
<comment type="caution">
    <text evidence="4">The sequence shown here is derived from an EMBL/GenBank/DDBJ whole genome shotgun (WGS) entry which is preliminary data.</text>
</comment>
<dbReference type="EMBL" id="SMKA01000102">
    <property type="protein sequence ID" value="TDC26900.1"/>
    <property type="molecule type" value="Genomic_DNA"/>
</dbReference>
<evidence type="ECO:0000256" key="1">
    <source>
        <dbReference type="ARBA" id="ARBA00008520"/>
    </source>
</evidence>
<feature type="chain" id="PRO_5020520270" evidence="3">
    <location>
        <begin position="24"/>
        <end position="424"/>
    </location>
</feature>
<name>A0A4R4PWM7_9ACTN</name>
<evidence type="ECO:0000256" key="2">
    <source>
        <dbReference type="ARBA" id="ARBA00022448"/>
    </source>
</evidence>
<organism evidence="4 5">
    <name type="scientific">Kribbella albertanoniae</name>
    <dbReference type="NCBI Taxonomy" id="1266829"/>
    <lineage>
        <taxon>Bacteria</taxon>
        <taxon>Bacillati</taxon>
        <taxon>Actinomycetota</taxon>
        <taxon>Actinomycetes</taxon>
        <taxon>Propionibacteriales</taxon>
        <taxon>Kribbellaceae</taxon>
        <taxon>Kribbella</taxon>
    </lineage>
</organism>
<dbReference type="PANTHER" id="PTHR43649:SF29">
    <property type="entry name" value="OSMOPROTECTIVE COMPOUNDS-BINDING PROTEIN GGTB"/>
    <property type="match status" value="1"/>
</dbReference>
<dbReference type="Proteomes" id="UP000295075">
    <property type="component" value="Unassembled WGS sequence"/>
</dbReference>
<dbReference type="SUPFAM" id="SSF53850">
    <property type="entry name" value="Periplasmic binding protein-like II"/>
    <property type="match status" value="1"/>
</dbReference>
<dbReference type="RefSeq" id="WP_132409250.1">
    <property type="nucleotide sequence ID" value="NZ_SMKA01000102.1"/>
</dbReference>
<gene>
    <name evidence="4" type="ORF">E1261_21705</name>
</gene>
<dbReference type="PROSITE" id="PS51257">
    <property type="entry name" value="PROKAR_LIPOPROTEIN"/>
    <property type="match status" value="1"/>
</dbReference>
<feature type="signal peptide" evidence="3">
    <location>
        <begin position="1"/>
        <end position="23"/>
    </location>
</feature>
<dbReference type="OrthoDB" id="7937990at2"/>
<accession>A0A4R4PWM7</accession>
<sequence>MKRTLLSLLLATTLLASCGNPMAKTESQSFPQAATDLNGVTLTVWQSNTLQAGYKSLFADFEKATGAKIRPEIFPDPYESNLLTKWATGTRPDLMIFQSTASFMRRLDPAKNLYDLTGQDFVAKQRFGLAKTAAVLDGKNYGLSLEPPSVFGLWYNKQLVPKPPTNLTELVSTCKTIKRSGATPLYDAGGDQWTTQILPFMLWTDAMKAGLQDKLNDNQAQWTDPAVVDALKAYKSLVTEGCFNSNLKTGTYAEQQEKFVAGQVAMIPQGTWISSDFVKSVGVATMNQNMGWQALSTTSPTAAYSTTFSVQMPRTGNAKQEQAAAAFLKFASGAGYQHFVDVQKQAPALTGFTTPSEVPAATQAAYAALESDGTSYPQLFAADFGPFPTYMSKLINGSSTPEQVAADLQAAWAKSAKTAGLTGF</sequence>
<keyword evidence="5" id="KW-1185">Reference proteome</keyword>
<keyword evidence="3" id="KW-0732">Signal</keyword>
<comment type="similarity">
    <text evidence="1">Belongs to the bacterial solute-binding protein 1 family.</text>
</comment>
<evidence type="ECO:0000313" key="5">
    <source>
        <dbReference type="Proteomes" id="UP000295075"/>
    </source>
</evidence>
<keyword evidence="2" id="KW-0813">Transport</keyword>
<evidence type="ECO:0000313" key="4">
    <source>
        <dbReference type="EMBL" id="TDC26900.1"/>
    </source>
</evidence>
<dbReference type="Gene3D" id="3.40.190.10">
    <property type="entry name" value="Periplasmic binding protein-like II"/>
    <property type="match status" value="1"/>
</dbReference>
<protein>
    <submittedName>
        <fullName evidence="4">Extracellular solute-binding protein</fullName>
    </submittedName>
</protein>
<dbReference type="InterPro" id="IPR050490">
    <property type="entry name" value="Bact_solute-bd_prot1"/>
</dbReference>
<reference evidence="4 5" key="1">
    <citation type="submission" date="2019-03" db="EMBL/GenBank/DDBJ databases">
        <title>Draft genome sequences of novel Actinobacteria.</title>
        <authorList>
            <person name="Sahin N."/>
            <person name="Ay H."/>
            <person name="Saygin H."/>
        </authorList>
    </citation>
    <scope>NUCLEOTIDE SEQUENCE [LARGE SCALE GENOMIC DNA]</scope>
    <source>
        <strain evidence="4 5">JCM 30547</strain>
    </source>
</reference>
<dbReference type="AlphaFoldDB" id="A0A4R4PWM7"/>